<accession>A0A0D3E977</accession>
<dbReference type="eggNOG" id="ENOG502STNZ">
    <property type="taxonomic scope" value="Eukaryota"/>
</dbReference>
<dbReference type="OrthoDB" id="1077242at2759"/>
<name>A0A0D3E977_BRAOL</name>
<dbReference type="HOGENOM" id="CLU_012390_0_0_1"/>
<dbReference type="RefSeq" id="XP_013608004.1">
    <property type="nucleotide sequence ID" value="XM_013752550.1"/>
</dbReference>
<dbReference type="KEGG" id="boe:106314720"/>
<evidence type="ECO:0000313" key="2">
    <source>
        <dbReference type="EnsemblPlants" id="Bo9g091290.1"/>
    </source>
</evidence>
<dbReference type="PANTHER" id="PTHR45023:SF4">
    <property type="entry name" value="GLYCINE-RICH PROTEIN-RELATED"/>
    <property type="match status" value="1"/>
</dbReference>
<evidence type="ECO:0000313" key="3">
    <source>
        <dbReference type="Proteomes" id="UP000032141"/>
    </source>
</evidence>
<dbReference type="SUPFAM" id="SSF101447">
    <property type="entry name" value="Formin homology 2 domain (FH2 domain)"/>
    <property type="match status" value="1"/>
</dbReference>
<feature type="region of interest" description="Disordered" evidence="1">
    <location>
        <begin position="25"/>
        <end position="78"/>
    </location>
</feature>
<dbReference type="GeneID" id="106314720"/>
<protein>
    <recommendedName>
        <fullName evidence="4">Myb-like domain-containing protein</fullName>
    </recommendedName>
</protein>
<reference evidence="2" key="2">
    <citation type="submission" date="2015-03" db="UniProtKB">
        <authorList>
            <consortium name="EnsemblPlants"/>
        </authorList>
    </citation>
    <scope>IDENTIFICATION</scope>
</reference>
<organism evidence="2 3">
    <name type="scientific">Brassica oleracea var. oleracea</name>
    <dbReference type="NCBI Taxonomy" id="109376"/>
    <lineage>
        <taxon>Eukaryota</taxon>
        <taxon>Viridiplantae</taxon>
        <taxon>Streptophyta</taxon>
        <taxon>Embryophyta</taxon>
        <taxon>Tracheophyta</taxon>
        <taxon>Spermatophyta</taxon>
        <taxon>Magnoliopsida</taxon>
        <taxon>eudicotyledons</taxon>
        <taxon>Gunneridae</taxon>
        <taxon>Pentapetalae</taxon>
        <taxon>rosids</taxon>
        <taxon>malvids</taxon>
        <taxon>Brassicales</taxon>
        <taxon>Brassicaceae</taxon>
        <taxon>Brassiceae</taxon>
        <taxon>Brassica</taxon>
    </lineage>
</organism>
<dbReference type="Proteomes" id="UP000032141">
    <property type="component" value="Chromosome C9"/>
</dbReference>
<sequence>MDLRNIPTQSSSYVGLFNSQQGSVPNENFPYESFHSNINFGESEFPPFSPQQSDAPPPPPPPPPPSSRSVSAKERKKWHPADDEVLISAWLNTSKDAVVGNEQKWTTFWKRVGVYYADNPHGRQDVEKRGHLHCKQRWHRINDFTNKFCAAFSAAERHNSSGQSDTDVLKKAHEIFYPDHGVKFNLEYAWCVLKYEQKWLSLNPINGSGSGNSKRKNGESVSQTSSPTVEDHEIRPEGVKVAKSKRNTAQGKSVEEYATIWEMKKEVLAMKEKLSKLAILDTLLA</sequence>
<dbReference type="EnsemblPlants" id="Bo9g091290.1">
    <property type="protein sequence ID" value="Bo9g091290.1"/>
    <property type="gene ID" value="Bo9g091290"/>
</dbReference>
<feature type="compositionally biased region" description="Pro residues" evidence="1">
    <location>
        <begin position="55"/>
        <end position="66"/>
    </location>
</feature>
<evidence type="ECO:0000256" key="1">
    <source>
        <dbReference type="SAM" id="MobiDB-lite"/>
    </source>
</evidence>
<keyword evidence="3" id="KW-1185">Reference proteome</keyword>
<evidence type="ECO:0008006" key="4">
    <source>
        <dbReference type="Google" id="ProtNLM"/>
    </source>
</evidence>
<reference evidence="2 3" key="1">
    <citation type="journal article" date="2014" name="Genome Biol.">
        <title>Transcriptome and methylome profiling reveals relics of genome dominance in the mesopolyploid Brassica oleracea.</title>
        <authorList>
            <person name="Parkin I.A."/>
            <person name="Koh C."/>
            <person name="Tang H."/>
            <person name="Robinson S.J."/>
            <person name="Kagale S."/>
            <person name="Clarke W.E."/>
            <person name="Town C.D."/>
            <person name="Nixon J."/>
            <person name="Krishnakumar V."/>
            <person name="Bidwell S.L."/>
            <person name="Denoeud F."/>
            <person name="Belcram H."/>
            <person name="Links M.G."/>
            <person name="Just J."/>
            <person name="Clarke C."/>
            <person name="Bender T."/>
            <person name="Huebert T."/>
            <person name="Mason A.S."/>
            <person name="Pires J.C."/>
            <person name="Barker G."/>
            <person name="Moore J."/>
            <person name="Walley P.G."/>
            <person name="Manoli S."/>
            <person name="Batley J."/>
            <person name="Edwards D."/>
            <person name="Nelson M.N."/>
            <person name="Wang X."/>
            <person name="Paterson A.H."/>
            <person name="King G."/>
            <person name="Bancroft I."/>
            <person name="Chalhoub B."/>
            <person name="Sharpe A.G."/>
        </authorList>
    </citation>
    <scope>NUCLEOTIDE SEQUENCE</scope>
    <source>
        <strain evidence="2 3">cv. TO1000</strain>
    </source>
</reference>
<feature type="region of interest" description="Disordered" evidence="1">
    <location>
        <begin position="207"/>
        <end position="237"/>
    </location>
</feature>
<proteinExistence type="predicted"/>
<dbReference type="PANTHER" id="PTHR45023">
    <property type="match status" value="1"/>
</dbReference>
<dbReference type="AlphaFoldDB" id="A0A0D3E977"/>
<dbReference type="Gramene" id="Bo9g091290.1">
    <property type="protein sequence ID" value="Bo9g091290.1"/>
    <property type="gene ID" value="Bo9g091290"/>
</dbReference>